<comment type="subcellular location">
    <subcellularLocation>
        <location evidence="4">Dynein axonemal particle</location>
    </subcellularLocation>
</comment>
<keyword evidence="10" id="KW-1185">Reference proteome</keyword>
<proteinExistence type="inferred from homology"/>
<dbReference type="Pfam" id="PF14740">
    <property type="entry name" value="DUF4471"/>
    <property type="match status" value="1"/>
</dbReference>
<dbReference type="GO" id="GO:0044458">
    <property type="term" value="P:motile cilium assembly"/>
    <property type="evidence" value="ECO:0007669"/>
    <property type="project" value="TreeGrafter"/>
</dbReference>
<dbReference type="InterPro" id="IPR039304">
    <property type="entry name" value="DNAAF3"/>
</dbReference>
<keyword evidence="3" id="KW-0970">Cilium biogenesis/degradation</keyword>
<dbReference type="Pfam" id="PF14737">
    <property type="entry name" value="DUF4470"/>
    <property type="match status" value="1"/>
</dbReference>
<evidence type="ECO:0000259" key="7">
    <source>
        <dbReference type="Pfam" id="PF14737"/>
    </source>
</evidence>
<evidence type="ECO:0000256" key="5">
    <source>
        <dbReference type="ARBA" id="ARBA00024431"/>
    </source>
</evidence>
<evidence type="ECO:0000313" key="10">
    <source>
        <dbReference type="Proteomes" id="UP000694427"/>
    </source>
</evidence>
<comment type="similarity">
    <text evidence="1">Belongs to the DNAAF3 family.</text>
</comment>
<evidence type="ECO:0000256" key="6">
    <source>
        <dbReference type="ARBA" id="ARBA00025165"/>
    </source>
</evidence>
<keyword evidence="2" id="KW-0963">Cytoplasm</keyword>
<evidence type="ECO:0000256" key="3">
    <source>
        <dbReference type="ARBA" id="ARBA00022794"/>
    </source>
</evidence>
<comment type="function">
    <text evidence="6">Required for the assembly of axonemal inner and outer dynein arms. Involved in preassembly of dyneins into complexes before their transport into cilia.</text>
</comment>
<dbReference type="Proteomes" id="UP000694427">
    <property type="component" value="Unplaced"/>
</dbReference>
<feature type="domain" description="DUF4470" evidence="7">
    <location>
        <begin position="13"/>
        <end position="87"/>
    </location>
</feature>
<evidence type="ECO:0000313" key="9">
    <source>
        <dbReference type="Ensembl" id="ENSCCRP00010034566.1"/>
    </source>
</evidence>
<organism evidence="9 10">
    <name type="scientific">Cyprinus carpio</name>
    <name type="common">Common carp</name>
    <dbReference type="NCBI Taxonomy" id="7962"/>
    <lineage>
        <taxon>Eukaryota</taxon>
        <taxon>Metazoa</taxon>
        <taxon>Chordata</taxon>
        <taxon>Craniata</taxon>
        <taxon>Vertebrata</taxon>
        <taxon>Euteleostomi</taxon>
        <taxon>Actinopterygii</taxon>
        <taxon>Neopterygii</taxon>
        <taxon>Teleostei</taxon>
        <taxon>Ostariophysi</taxon>
        <taxon>Cypriniformes</taxon>
        <taxon>Cyprinidae</taxon>
        <taxon>Cyprininae</taxon>
        <taxon>Cyprinus</taxon>
    </lineage>
</organism>
<sequence>MNRTVEGAECVTWWGFGPARDLLNSDTHTMRPQGELNILLVGSADPRHILKTITGLTDTDTLHVWVIENSMEVVKTEMFLEVFVNSEIRKETEETLRHAVAQLSLSVTNTLSSDSHSSLHGCFDWDLTMKLHHSGCGVISKQQYVKWRESGVAFEMRAGLHQTANQSLGDRVAVRGYWGNIVSTPYLSFGVDREQWSTAQDISEVNILALFERLVTRGSSLLNEDDPNLSSSCCQSTDILNIFAFYFCVFADLLNLPLKNKYRNLFNTIFCSASMVHQLDSSLREITAPDAALVIELAKYLLDLSKEQVSGFSDRVKEIAGDSGFSPVHIQRSDIYRKYSHGKKTKTLTLIYYANKHQNHYNKITNT</sequence>
<evidence type="ECO:0000259" key="8">
    <source>
        <dbReference type="Pfam" id="PF14740"/>
    </source>
</evidence>
<protein>
    <recommendedName>
        <fullName evidence="5">Dynein axonemal assembly factor 3</fullName>
    </recommendedName>
</protein>
<accession>A0A8C1QEJ5</accession>
<dbReference type="InterPro" id="IPR027974">
    <property type="entry name" value="DUF4470"/>
</dbReference>
<dbReference type="PANTHER" id="PTHR22118:SF14">
    <property type="entry name" value="DYNEIN AXONEMAL ASSEMBLY FACTOR 3"/>
    <property type="match status" value="1"/>
</dbReference>
<reference evidence="9" key="1">
    <citation type="submission" date="2025-08" db="UniProtKB">
        <authorList>
            <consortium name="Ensembl"/>
        </authorList>
    </citation>
    <scope>IDENTIFICATION</scope>
</reference>
<dbReference type="GO" id="GO:0070286">
    <property type="term" value="P:axonemal dynein complex assembly"/>
    <property type="evidence" value="ECO:0007669"/>
    <property type="project" value="InterPro"/>
</dbReference>
<dbReference type="InterPro" id="IPR028235">
    <property type="entry name" value="DNAAF3_C"/>
</dbReference>
<dbReference type="GO" id="GO:0120293">
    <property type="term" value="C:dynein axonemal particle"/>
    <property type="evidence" value="ECO:0007669"/>
    <property type="project" value="UniProtKB-SubCell"/>
</dbReference>
<name>A0A8C1QEJ5_CYPCA</name>
<evidence type="ECO:0000256" key="4">
    <source>
        <dbReference type="ARBA" id="ARBA00024190"/>
    </source>
</evidence>
<dbReference type="PANTHER" id="PTHR22118">
    <property type="entry name" value="DYNEIN ASSEMBLY FACTOR 3, AXONEMAL"/>
    <property type="match status" value="1"/>
</dbReference>
<feature type="domain" description="Dynein assembly factor 3 C-terminal" evidence="8">
    <location>
        <begin position="120"/>
        <end position="328"/>
    </location>
</feature>
<dbReference type="AlphaFoldDB" id="A0A8C1QEJ5"/>
<evidence type="ECO:0000256" key="2">
    <source>
        <dbReference type="ARBA" id="ARBA00022490"/>
    </source>
</evidence>
<dbReference type="Ensembl" id="ENSCCRT00010037907.1">
    <property type="protein sequence ID" value="ENSCCRP00010034566.1"/>
    <property type="gene ID" value="ENSCCRG00010014716.1"/>
</dbReference>
<reference evidence="9" key="2">
    <citation type="submission" date="2025-09" db="UniProtKB">
        <authorList>
            <consortium name="Ensembl"/>
        </authorList>
    </citation>
    <scope>IDENTIFICATION</scope>
</reference>
<evidence type="ECO:0000256" key="1">
    <source>
        <dbReference type="ARBA" id="ARBA00010449"/>
    </source>
</evidence>